<evidence type="ECO:0000256" key="2">
    <source>
        <dbReference type="SAM" id="MobiDB-lite"/>
    </source>
</evidence>
<comment type="cofactor">
    <cofactor evidence="1">
        <name>FAD</name>
        <dbReference type="ChEBI" id="CHEBI:57692"/>
    </cofactor>
</comment>
<gene>
    <name evidence="4" type="ORF">AG1IA_08686</name>
</gene>
<protein>
    <submittedName>
        <fullName evidence="4">GMC oxidoreductase domain-containing protein</fullName>
    </submittedName>
</protein>
<evidence type="ECO:0000313" key="5">
    <source>
        <dbReference type="Proteomes" id="UP000011668"/>
    </source>
</evidence>
<organism evidence="4 5">
    <name type="scientific">Thanatephorus cucumeris (strain AG1-IA)</name>
    <name type="common">Rice sheath blight fungus</name>
    <name type="synonym">Rhizoctonia solani</name>
    <dbReference type="NCBI Taxonomy" id="983506"/>
    <lineage>
        <taxon>Eukaryota</taxon>
        <taxon>Fungi</taxon>
        <taxon>Dikarya</taxon>
        <taxon>Basidiomycota</taxon>
        <taxon>Agaricomycotina</taxon>
        <taxon>Agaricomycetes</taxon>
        <taxon>Cantharellales</taxon>
        <taxon>Ceratobasidiaceae</taxon>
        <taxon>Rhizoctonia</taxon>
        <taxon>Rhizoctonia solani AG-1</taxon>
    </lineage>
</organism>
<proteinExistence type="predicted"/>
<dbReference type="InterPro" id="IPR007867">
    <property type="entry name" value="GMC_OxRtase_C"/>
</dbReference>
<dbReference type="Gene3D" id="3.30.560.10">
    <property type="entry name" value="Glucose Oxidase, domain 3"/>
    <property type="match status" value="1"/>
</dbReference>
<dbReference type="Gene3D" id="3.50.50.60">
    <property type="entry name" value="FAD/NAD(P)-binding domain"/>
    <property type="match status" value="1"/>
</dbReference>
<accession>L8WLT8</accession>
<feature type="compositionally biased region" description="Basic and acidic residues" evidence="2">
    <location>
        <begin position="1"/>
        <end position="18"/>
    </location>
</feature>
<dbReference type="AlphaFoldDB" id="L8WLT8"/>
<dbReference type="Proteomes" id="UP000011668">
    <property type="component" value="Unassembled WGS sequence"/>
</dbReference>
<evidence type="ECO:0000313" key="4">
    <source>
        <dbReference type="EMBL" id="ELU37284.1"/>
    </source>
</evidence>
<dbReference type="HOGENOM" id="CLU_2387680_0_0_1"/>
<feature type="region of interest" description="Disordered" evidence="2">
    <location>
        <begin position="1"/>
        <end position="20"/>
    </location>
</feature>
<name>L8WLT8_THACA</name>
<feature type="domain" description="Glucose-methanol-choline oxidoreductase C-terminal" evidence="3">
    <location>
        <begin position="6"/>
        <end position="51"/>
    </location>
</feature>
<dbReference type="InterPro" id="IPR036188">
    <property type="entry name" value="FAD/NAD-bd_sf"/>
</dbReference>
<keyword evidence="5" id="KW-1185">Reference proteome</keyword>
<evidence type="ECO:0000259" key="3">
    <source>
        <dbReference type="Pfam" id="PF05199"/>
    </source>
</evidence>
<comment type="caution">
    <text evidence="4">The sequence shown here is derived from an EMBL/GenBank/DDBJ whole genome shotgun (WGS) entry which is preliminary data.</text>
</comment>
<sequence>MKSGKDFSKRVKGNDRTLHHSVGTAAMAPKSLGGVVNAELKVCGTSNLRVVCDILERPFLSLTIITMIGARKCHPDAPCRSSAPYCLRYCGKGS</sequence>
<dbReference type="GO" id="GO:0016614">
    <property type="term" value="F:oxidoreductase activity, acting on CH-OH group of donors"/>
    <property type="evidence" value="ECO:0007669"/>
    <property type="project" value="InterPro"/>
</dbReference>
<reference evidence="4 5" key="1">
    <citation type="journal article" date="2013" name="Nat. Commun.">
        <title>The evolution and pathogenic mechanisms of the rice sheath blight pathogen.</title>
        <authorList>
            <person name="Zheng A."/>
            <person name="Lin R."/>
            <person name="Xu L."/>
            <person name="Qin P."/>
            <person name="Tang C."/>
            <person name="Ai P."/>
            <person name="Zhang D."/>
            <person name="Liu Y."/>
            <person name="Sun Z."/>
            <person name="Feng H."/>
            <person name="Wang Y."/>
            <person name="Chen Y."/>
            <person name="Liang X."/>
            <person name="Fu R."/>
            <person name="Li Q."/>
            <person name="Zhang J."/>
            <person name="Yu X."/>
            <person name="Xie Z."/>
            <person name="Ding L."/>
            <person name="Guan P."/>
            <person name="Tang J."/>
            <person name="Liang Y."/>
            <person name="Wang S."/>
            <person name="Deng Q."/>
            <person name="Li S."/>
            <person name="Zhu J."/>
            <person name="Wang L."/>
            <person name="Liu H."/>
            <person name="Li P."/>
        </authorList>
    </citation>
    <scope>NUCLEOTIDE SEQUENCE [LARGE SCALE GENOMIC DNA]</scope>
    <source>
        <strain evidence="5">AG-1 IA</strain>
    </source>
</reference>
<evidence type="ECO:0000256" key="1">
    <source>
        <dbReference type="ARBA" id="ARBA00001974"/>
    </source>
</evidence>
<dbReference type="EMBL" id="AFRT01002750">
    <property type="protein sequence ID" value="ELU37284.1"/>
    <property type="molecule type" value="Genomic_DNA"/>
</dbReference>
<dbReference type="OrthoDB" id="269227at2759"/>
<dbReference type="Pfam" id="PF05199">
    <property type="entry name" value="GMC_oxred_C"/>
    <property type="match status" value="1"/>
</dbReference>